<dbReference type="eggNOG" id="COG4096">
    <property type="taxonomic scope" value="Bacteria"/>
</dbReference>
<dbReference type="GO" id="GO:0005524">
    <property type="term" value="F:ATP binding"/>
    <property type="evidence" value="ECO:0007669"/>
    <property type="project" value="UniProtKB-KW"/>
</dbReference>
<dbReference type="PROSITE" id="PS51192">
    <property type="entry name" value="HELICASE_ATP_BIND_1"/>
    <property type="match status" value="1"/>
</dbReference>
<dbReference type="Gene3D" id="3.90.1570.30">
    <property type="match status" value="1"/>
</dbReference>
<feature type="coiled-coil region" evidence="1">
    <location>
        <begin position="141"/>
        <end position="222"/>
    </location>
</feature>
<dbReference type="Gene3D" id="3.40.50.300">
    <property type="entry name" value="P-loop containing nucleotide triphosphate hydrolases"/>
    <property type="match status" value="2"/>
</dbReference>
<dbReference type="InterPro" id="IPR013670">
    <property type="entry name" value="EcoEI_R_C_dom"/>
</dbReference>
<protein>
    <submittedName>
        <fullName evidence="3">Type I site-specific deoxyribonuclease</fullName>
    </submittedName>
</protein>
<dbReference type="PANTHER" id="PTHR47396:SF1">
    <property type="entry name" value="ATP-DEPENDENT HELICASE IRC3-RELATED"/>
    <property type="match status" value="1"/>
</dbReference>
<dbReference type="SMART" id="SM00487">
    <property type="entry name" value="DEXDc"/>
    <property type="match status" value="1"/>
</dbReference>
<dbReference type="GO" id="GO:0005829">
    <property type="term" value="C:cytosol"/>
    <property type="evidence" value="ECO:0007669"/>
    <property type="project" value="TreeGrafter"/>
</dbReference>
<dbReference type="GO" id="GO:0003677">
    <property type="term" value="F:DNA binding"/>
    <property type="evidence" value="ECO:0007669"/>
    <property type="project" value="UniProtKB-KW"/>
</dbReference>
<sequence length="1144" mass="132075">MSNFKFLQQEWYSLYSKLKKAEERVNTEPVSSASYCRLMLEESMYLIFDFEHIEKPFNTELVNLMNDEGIKSIIPHQLREGLHIVRKTGNNAAHYGNRITPQDALVSIRYSYDFAKWFAQNYSIGLPALPGFFDEQFIPKLGETQRLLKEQQKEQEKAYQQLLEQIAKLQEEKEAILEKAQESEASLEAFKQQTQQAVLKLKKQKQARLKTLTSEYTEAETRLHLIDADLKEAGWFKLIKNRDLEYPVTGMPITADNPKGNGFVDYVLWDDNGKPLAIIEAKRTSKDVEVGKHQAFLYANCIEKMHGQRPVIFYTNGFETKIWEDTFYSSPRRVYGFYAKDELQWLIQKRATIKDLRLANINTDIAGRPYQKEAIQRVAEAFVTDGANGIVGNKRRALLVMATGSGKTRTAAAMVDVLFKNNWVKRVLFLADRNALVRQAKNNFSEYLPDLSSIDLTEEKENDTTRLVFSTYPSMMNRIDNIRNAEERFYGVGHFDLIIVDEAHRSVYNRYKAIFDYFDAAIIGLTATPKDGIDHNTFELFGCSNEDPTFLYELHQAVPVYLKPYKNIDITTKFIREGIKYKELSEADKLKYEETFADKTTGLFPEEIRANAMNKWLFNKDTVFKVLDSLMKDGLKIEGGDKIGRTIIFAVNQKHAKFIVDCFTERYPDKPAGFIAMVHNEVSHAQSLIDAFCDKYKENNPQIAVSVDMMDTGIDAIRILNLVFFKVVRSYAKFWQMIGRGTRLCEDVFGPNQPKEEFLIFDVCGNFEFFELKKERKETRMPKPVTQQIFEDRLHLSRLLAETGEIEDLALSKGLRDILHHAIKNLDKNRFQVGMNLRHVAEFEHRDRWNNIDSNDVHIIEEHLSDLPIPESINEAARRFDLMMLKLQIATLMANSFKVKYQETLVEICNGLSKKYTIPAVLRAKDIIEDIKRVDFFKEVSQMKLDSVREELRELVQYLESQSKEIFYSDLQDEGYISDIKEPDFTSSYGKNYKLRVESFIRENKHQLTISKLNSNQPITVQELKLLEDILFDGDGRGTKEDFEKEFGKEPLGFFIRSIVGLDLKAAQEAFSDFLQKGNLRADQMTFIQKIISHLAQNGTIDPSMLFESPFTDVNDQGLLGVFDDGDAHKVISIIERINENATA</sequence>
<feature type="domain" description="Helicase ATP-binding" evidence="2">
    <location>
        <begin position="388"/>
        <end position="547"/>
    </location>
</feature>
<dbReference type="InterPro" id="IPR014001">
    <property type="entry name" value="Helicase_ATP-bd"/>
</dbReference>
<dbReference type="GO" id="GO:0009035">
    <property type="term" value="F:type I site-specific deoxyribonuclease activity"/>
    <property type="evidence" value="ECO:0007669"/>
    <property type="project" value="UniProtKB-EC"/>
</dbReference>
<dbReference type="Pfam" id="PF04313">
    <property type="entry name" value="HSDR_N"/>
    <property type="match status" value="1"/>
</dbReference>
<dbReference type="Proteomes" id="UP000030149">
    <property type="component" value="Unassembled WGS sequence"/>
</dbReference>
<reference evidence="4" key="1">
    <citation type="submission" date="2013-09" db="EMBL/GenBank/DDBJ databases">
        <authorList>
            <person name="Zeng Z."/>
            <person name="Chen C."/>
        </authorList>
    </citation>
    <scope>NUCLEOTIDE SEQUENCE [LARGE SCALE GENOMIC DNA]</scope>
    <source>
        <strain evidence="4">DK69</strain>
    </source>
</reference>
<name>V6SDM4_9FLAO</name>
<accession>V6SDM4</accession>
<reference evidence="3 4" key="2">
    <citation type="journal article" date="2015" name="Stand. Genomic Sci.">
        <title>High quality draft genomic sequence of Flavobacterium enshiense DK69(T) and comparison among Flavobacterium genomes.</title>
        <authorList>
            <person name="Zeng Z."/>
            <person name="Chen C."/>
            <person name="Du H."/>
            <person name="Wang G."/>
            <person name="Li M."/>
        </authorList>
    </citation>
    <scope>NUCLEOTIDE SEQUENCE [LARGE SCALE GENOMIC DNA]</scope>
    <source>
        <strain evidence="3 4">DK69</strain>
    </source>
</reference>
<evidence type="ECO:0000256" key="1">
    <source>
        <dbReference type="SAM" id="Coils"/>
    </source>
</evidence>
<dbReference type="REBASE" id="132299">
    <property type="entry name" value="FenDK69ORF12900P"/>
</dbReference>
<proteinExistence type="predicted"/>
<dbReference type="InterPro" id="IPR025285">
    <property type="entry name" value="DUF4145"/>
</dbReference>
<keyword evidence="1" id="KW-0175">Coiled coil</keyword>
<evidence type="ECO:0000259" key="2">
    <source>
        <dbReference type="PROSITE" id="PS51192"/>
    </source>
</evidence>
<comment type="caution">
    <text evidence="3">The sequence shown here is derived from an EMBL/GenBank/DDBJ whole genome shotgun (WGS) entry which is preliminary data.</text>
</comment>
<dbReference type="Pfam" id="PF08463">
    <property type="entry name" value="EcoEI_R_C"/>
    <property type="match status" value="1"/>
</dbReference>
<keyword evidence="4" id="KW-1185">Reference proteome</keyword>
<dbReference type="PATRIC" id="fig|1107311.3.peg.788"/>
<evidence type="ECO:0000313" key="3">
    <source>
        <dbReference type="EMBL" id="KGO94468.1"/>
    </source>
</evidence>
<dbReference type="OrthoDB" id="9759819at2"/>
<evidence type="ECO:0000313" key="4">
    <source>
        <dbReference type="Proteomes" id="UP000030149"/>
    </source>
</evidence>
<dbReference type="EMBL" id="JRLZ01000016">
    <property type="protein sequence ID" value="KGO94468.1"/>
    <property type="molecule type" value="Genomic_DNA"/>
</dbReference>
<dbReference type="InterPro" id="IPR027417">
    <property type="entry name" value="P-loop_NTPase"/>
</dbReference>
<dbReference type="InterPro" id="IPR006935">
    <property type="entry name" value="Helicase/UvrB_N"/>
</dbReference>
<dbReference type="RefSeq" id="WP_023572839.1">
    <property type="nucleotide sequence ID" value="NZ_AVCS01000006.1"/>
</dbReference>
<dbReference type="CDD" id="cd18032">
    <property type="entry name" value="DEXHc_RE_I_III_res"/>
    <property type="match status" value="1"/>
</dbReference>
<dbReference type="InterPro" id="IPR007409">
    <property type="entry name" value="Restrct_endonuc_type1_HsdR_N"/>
</dbReference>
<dbReference type="STRING" id="1107311.Q767_12930"/>
<organism evidence="3 4">
    <name type="scientific">Flavobacterium enshiense DK69</name>
    <dbReference type="NCBI Taxonomy" id="1107311"/>
    <lineage>
        <taxon>Bacteria</taxon>
        <taxon>Pseudomonadati</taxon>
        <taxon>Bacteroidota</taxon>
        <taxon>Flavobacteriia</taxon>
        <taxon>Flavobacteriales</taxon>
        <taxon>Flavobacteriaceae</taxon>
        <taxon>Flavobacterium</taxon>
    </lineage>
</organism>
<dbReference type="Pfam" id="PF13643">
    <property type="entry name" value="DUF4145"/>
    <property type="match status" value="1"/>
</dbReference>
<dbReference type="PANTHER" id="PTHR47396">
    <property type="entry name" value="TYPE I RESTRICTION ENZYME ECOKI R PROTEIN"/>
    <property type="match status" value="1"/>
</dbReference>
<dbReference type="AlphaFoldDB" id="V6SDM4"/>
<dbReference type="Pfam" id="PF04851">
    <property type="entry name" value="ResIII"/>
    <property type="match status" value="1"/>
</dbReference>
<dbReference type="GO" id="GO:0009307">
    <property type="term" value="P:DNA restriction-modification system"/>
    <property type="evidence" value="ECO:0007669"/>
    <property type="project" value="UniProtKB-KW"/>
</dbReference>
<dbReference type="SUPFAM" id="SSF52540">
    <property type="entry name" value="P-loop containing nucleoside triphosphate hydrolases"/>
    <property type="match status" value="2"/>
</dbReference>
<gene>
    <name evidence="3" type="ORF">Q767_12930</name>
</gene>
<dbReference type="InterPro" id="IPR050742">
    <property type="entry name" value="Helicase_Restrict-Modif_Enz"/>
</dbReference>